<dbReference type="EMBL" id="BK015706">
    <property type="protein sequence ID" value="DAE21061.1"/>
    <property type="molecule type" value="Genomic_DNA"/>
</dbReference>
<evidence type="ECO:0000313" key="1">
    <source>
        <dbReference type="EMBL" id="DAE21061.1"/>
    </source>
</evidence>
<name>A0A8S5QQQ2_9CAUD</name>
<accession>A0A8S5QQQ2</accession>
<protein>
    <submittedName>
        <fullName evidence="1">Uncharacterized protein</fullName>
    </submittedName>
</protein>
<proteinExistence type="predicted"/>
<reference evidence="1" key="1">
    <citation type="journal article" date="2021" name="Proc. Natl. Acad. Sci. U.S.A.">
        <title>A Catalog of Tens of Thousands of Viruses from Human Metagenomes Reveals Hidden Associations with Chronic Diseases.</title>
        <authorList>
            <person name="Tisza M.J."/>
            <person name="Buck C.B."/>
        </authorList>
    </citation>
    <scope>NUCLEOTIDE SEQUENCE</scope>
    <source>
        <strain evidence="1">Ct8LX107</strain>
    </source>
</reference>
<sequence>MEMLEAVLTHLRNWFPVRCDAGTFTIASGIPDVDFLRPGQYYRIKGSVFSDGLHVYQSGETLADETFEGEIWALAIPKSVKELAVEIAAYTEKNPVTDKVSESFGGYSYSRASGTTGAPTGWQGAFASRLAPYRRISDD</sequence>
<organism evidence="1">
    <name type="scientific">Siphoviridae sp. ct8LX107</name>
    <dbReference type="NCBI Taxonomy" id="2826169"/>
    <lineage>
        <taxon>Viruses</taxon>
        <taxon>Duplodnaviria</taxon>
        <taxon>Heunggongvirae</taxon>
        <taxon>Uroviricota</taxon>
        <taxon>Caudoviricetes</taxon>
    </lineage>
</organism>